<evidence type="ECO:0000313" key="8">
    <source>
        <dbReference type="Proteomes" id="UP000198893"/>
    </source>
</evidence>
<dbReference type="InterPro" id="IPR020846">
    <property type="entry name" value="MFS_dom"/>
</dbReference>
<dbReference type="SUPFAM" id="SSF103473">
    <property type="entry name" value="MFS general substrate transporter"/>
    <property type="match status" value="1"/>
</dbReference>
<feature type="transmembrane region" description="Helical" evidence="5">
    <location>
        <begin position="200"/>
        <end position="219"/>
    </location>
</feature>
<feature type="transmembrane region" description="Helical" evidence="5">
    <location>
        <begin position="324"/>
        <end position="343"/>
    </location>
</feature>
<dbReference type="OrthoDB" id="9810614at2"/>
<gene>
    <name evidence="7" type="ORF">SAMN04490248_104116</name>
</gene>
<name>A0A1H8P2W9_9RHOB</name>
<evidence type="ECO:0000256" key="1">
    <source>
        <dbReference type="ARBA" id="ARBA00022692"/>
    </source>
</evidence>
<dbReference type="Gene3D" id="1.20.1250.20">
    <property type="entry name" value="MFS general substrate transporter like domains"/>
    <property type="match status" value="2"/>
</dbReference>
<feature type="transmembrane region" description="Helical" evidence="5">
    <location>
        <begin position="132"/>
        <end position="152"/>
    </location>
</feature>
<keyword evidence="8" id="KW-1185">Reference proteome</keyword>
<evidence type="ECO:0000256" key="2">
    <source>
        <dbReference type="ARBA" id="ARBA00022989"/>
    </source>
</evidence>
<dbReference type="AlphaFoldDB" id="A0A1H8P2W9"/>
<dbReference type="PANTHER" id="PTHR23521:SF3">
    <property type="entry name" value="MFS TRANSPORTER"/>
    <property type="match status" value="1"/>
</dbReference>
<keyword evidence="1 5" id="KW-0812">Transmembrane</keyword>
<protein>
    <submittedName>
        <fullName evidence="7">Major Facilitator Superfamily protein</fullName>
    </submittedName>
</protein>
<dbReference type="CDD" id="cd17477">
    <property type="entry name" value="MFS_YcaD_like"/>
    <property type="match status" value="1"/>
</dbReference>
<reference evidence="7 8" key="1">
    <citation type="submission" date="2016-10" db="EMBL/GenBank/DDBJ databases">
        <authorList>
            <person name="de Groot N.N."/>
        </authorList>
    </citation>
    <scope>NUCLEOTIDE SEQUENCE [LARGE SCALE GENOMIC DNA]</scope>
    <source>
        <strain evidence="7 8">DSM 27842</strain>
    </source>
</reference>
<dbReference type="GO" id="GO:0005886">
    <property type="term" value="C:plasma membrane"/>
    <property type="evidence" value="ECO:0007669"/>
    <property type="project" value="TreeGrafter"/>
</dbReference>
<feature type="transmembrane region" description="Helical" evidence="5">
    <location>
        <begin position="231"/>
        <end position="252"/>
    </location>
</feature>
<feature type="transmembrane region" description="Helical" evidence="5">
    <location>
        <begin position="291"/>
        <end position="312"/>
    </location>
</feature>
<feature type="transmembrane region" description="Helical" evidence="5">
    <location>
        <begin position="158"/>
        <end position="179"/>
    </location>
</feature>
<dbReference type="GO" id="GO:0022857">
    <property type="term" value="F:transmembrane transporter activity"/>
    <property type="evidence" value="ECO:0007669"/>
    <property type="project" value="InterPro"/>
</dbReference>
<dbReference type="RefSeq" id="WP_093116162.1">
    <property type="nucleotide sequence ID" value="NZ_FODS01000004.1"/>
</dbReference>
<dbReference type="PROSITE" id="PS50850">
    <property type="entry name" value="MFS"/>
    <property type="match status" value="1"/>
</dbReference>
<evidence type="ECO:0000313" key="7">
    <source>
        <dbReference type="EMBL" id="SEO36177.1"/>
    </source>
</evidence>
<accession>A0A1H8P2W9</accession>
<dbReference type="InterPro" id="IPR047200">
    <property type="entry name" value="MFS_YcaD-like"/>
</dbReference>
<feature type="transmembrane region" description="Helical" evidence="5">
    <location>
        <begin position="72"/>
        <end position="91"/>
    </location>
</feature>
<feature type="transmembrane region" description="Helical" evidence="5">
    <location>
        <begin position="32"/>
        <end position="60"/>
    </location>
</feature>
<keyword evidence="3 5" id="KW-0472">Membrane</keyword>
<evidence type="ECO:0000259" key="6">
    <source>
        <dbReference type="PROSITE" id="PS50850"/>
    </source>
</evidence>
<dbReference type="InterPro" id="IPR011701">
    <property type="entry name" value="MFS"/>
</dbReference>
<evidence type="ECO:0000256" key="3">
    <source>
        <dbReference type="ARBA" id="ARBA00023136"/>
    </source>
</evidence>
<dbReference type="STRING" id="569882.SAMN04490248_104116"/>
<dbReference type="EMBL" id="FODS01000004">
    <property type="protein sequence ID" value="SEO36177.1"/>
    <property type="molecule type" value="Genomic_DNA"/>
</dbReference>
<dbReference type="Pfam" id="PF07690">
    <property type="entry name" value="MFS_1"/>
    <property type="match status" value="1"/>
</dbReference>
<proteinExistence type="predicted"/>
<evidence type="ECO:0000256" key="4">
    <source>
        <dbReference type="SAM" id="MobiDB-lite"/>
    </source>
</evidence>
<feature type="region of interest" description="Disordered" evidence="4">
    <location>
        <begin position="402"/>
        <end position="430"/>
    </location>
</feature>
<feature type="transmembrane region" description="Helical" evidence="5">
    <location>
        <begin position="97"/>
        <end position="120"/>
    </location>
</feature>
<organism evidence="7 8">
    <name type="scientific">Salinihabitans flavidus</name>
    <dbReference type="NCBI Taxonomy" id="569882"/>
    <lineage>
        <taxon>Bacteria</taxon>
        <taxon>Pseudomonadati</taxon>
        <taxon>Pseudomonadota</taxon>
        <taxon>Alphaproteobacteria</taxon>
        <taxon>Rhodobacterales</taxon>
        <taxon>Roseobacteraceae</taxon>
        <taxon>Salinihabitans</taxon>
    </lineage>
</organism>
<keyword evidence="2 5" id="KW-1133">Transmembrane helix</keyword>
<dbReference type="InterPro" id="IPR036259">
    <property type="entry name" value="MFS_trans_sf"/>
</dbReference>
<dbReference type="Proteomes" id="UP000198893">
    <property type="component" value="Unassembled WGS sequence"/>
</dbReference>
<feature type="transmembrane region" description="Helical" evidence="5">
    <location>
        <begin position="264"/>
        <end position="285"/>
    </location>
</feature>
<dbReference type="PANTHER" id="PTHR23521">
    <property type="entry name" value="TRANSPORTER MFS SUPERFAMILY"/>
    <property type="match status" value="1"/>
</dbReference>
<feature type="transmembrane region" description="Helical" evidence="5">
    <location>
        <begin position="349"/>
        <end position="372"/>
    </location>
</feature>
<feature type="domain" description="Major facilitator superfamily (MFS) profile" evidence="6">
    <location>
        <begin position="198"/>
        <end position="430"/>
    </location>
</feature>
<sequence length="430" mass="45516">MRLILSFSALFLSVILLQLSSGGIAPLDAISGIALGFTTAQIGLLGSAHFLGFFIGCWWAPRLMGTVGHSRAFAAFTASGAIGMLAHFLVIDPYAWAAMRVASGLCVAGCFTVIEAWLQAAVTNESRGRAMGTYRVADMSASLAAQLLISVLEPASYVSYNLLALMCCAALLPLTLTRVRQPETPEAPRLRPGLAWTRSPLAVAGVVAAAISGASFRMVGPVYGTGVGLEVGQIAFFLAAFVAGGALAQYPIGWLADKFDRRWVLIWLSFAAILSCIATASLQGLSTGGVMLTAAIFGLTTFPIYSVSAAHAHDFAETEERVELSAALMFWYAVGAIAAPYAASTVMAFFGYPALFIMIGVAHAGLLVYGLIRMRARPSPGNRTRYIWSPRTSFLVGRLTGRTRETDGNGARQDAPRSAIRIPSDRADDG</sequence>
<evidence type="ECO:0000256" key="5">
    <source>
        <dbReference type="SAM" id="Phobius"/>
    </source>
</evidence>